<dbReference type="GeneID" id="303174367"/>
<protein>
    <submittedName>
        <fullName evidence="2">Uncharacterized protein</fullName>
    </submittedName>
</protein>
<reference evidence="2 3" key="1">
    <citation type="submission" date="2017-02" db="EMBL/GenBank/DDBJ databases">
        <authorList>
            <person name="Peterson S.W."/>
        </authorList>
    </citation>
    <scope>NUCLEOTIDE SEQUENCE [LARGE SCALE GENOMIC DNA]</scope>
    <source>
        <strain evidence="2 3">LMG 22410</strain>
    </source>
</reference>
<dbReference type="AlphaFoldDB" id="A0A1R4G8B2"/>
<sequence length="43" mass="4903">MTRQPSPKQPWHTAERRVTRSPERPNEPISSAHIEAALRGIRG</sequence>
<dbReference type="RefSeq" id="WP_268802399.1">
    <property type="nucleotide sequence ID" value="NZ_FUHU01000041.1"/>
</dbReference>
<keyword evidence="3" id="KW-1185">Reference proteome</keyword>
<evidence type="ECO:0000313" key="3">
    <source>
        <dbReference type="Proteomes" id="UP000195787"/>
    </source>
</evidence>
<name>A0A1R4G8B2_9MICO</name>
<organism evidence="2 3">
    <name type="scientific">Agrococcus casei LMG 22410</name>
    <dbReference type="NCBI Taxonomy" id="1255656"/>
    <lineage>
        <taxon>Bacteria</taxon>
        <taxon>Bacillati</taxon>
        <taxon>Actinomycetota</taxon>
        <taxon>Actinomycetes</taxon>
        <taxon>Micrococcales</taxon>
        <taxon>Microbacteriaceae</taxon>
        <taxon>Agrococcus</taxon>
    </lineage>
</organism>
<accession>A0A1R4G8B2</accession>
<proteinExistence type="predicted"/>
<feature type="compositionally biased region" description="Basic and acidic residues" evidence="1">
    <location>
        <begin position="13"/>
        <end position="26"/>
    </location>
</feature>
<dbReference type="Proteomes" id="UP000195787">
    <property type="component" value="Unassembled WGS sequence"/>
</dbReference>
<dbReference type="EMBL" id="FUHU01000041">
    <property type="protein sequence ID" value="SJM64434.1"/>
    <property type="molecule type" value="Genomic_DNA"/>
</dbReference>
<evidence type="ECO:0000313" key="2">
    <source>
        <dbReference type="EMBL" id="SJM64434.1"/>
    </source>
</evidence>
<gene>
    <name evidence="2" type="ORF">CZ674_09800</name>
</gene>
<evidence type="ECO:0000256" key="1">
    <source>
        <dbReference type="SAM" id="MobiDB-lite"/>
    </source>
</evidence>
<feature type="region of interest" description="Disordered" evidence="1">
    <location>
        <begin position="1"/>
        <end position="43"/>
    </location>
</feature>